<gene>
    <name evidence="3" type="primary">SRP9</name>
    <name evidence="3" type="ORF">PBK173_000031300</name>
    <name evidence="7" type="ORF">PBNK65E_000029300</name>
    <name evidence="4" type="ORF">PBNK65NY_000029000</name>
    <name evidence="5" type="ORF">PBSP11A_000029100</name>
    <name evidence="6" type="ORF">PBSP11RLL_000029300</name>
</gene>
<dbReference type="GO" id="GO:0006614">
    <property type="term" value="P:SRP-dependent cotranslational protein targeting to membrane"/>
    <property type="evidence" value="ECO:0007669"/>
    <property type="project" value="InterPro"/>
</dbReference>
<dbReference type="PANTHER" id="PTHR12834">
    <property type="entry name" value="SIGNAL RECOGNITION PARTICLE 9 KDA PROTEIN"/>
    <property type="match status" value="1"/>
</dbReference>
<feature type="domain" description="SRP9" evidence="2">
    <location>
        <begin position="17"/>
        <end position="77"/>
    </location>
</feature>
<evidence type="ECO:0000313" key="7">
    <source>
        <dbReference type="EMBL" id="SCN21984.1"/>
    </source>
</evidence>
<dbReference type="EMBL" id="LT608138">
    <property type="protein sequence ID" value="SCL90371.1"/>
    <property type="molecule type" value="Genomic_DNA"/>
</dbReference>
<dbReference type="InterPro" id="IPR039432">
    <property type="entry name" value="SRP9_dom"/>
</dbReference>
<dbReference type="InterPro" id="IPR009018">
    <property type="entry name" value="Signal_recog_particle_SRP9/14"/>
</dbReference>
<evidence type="ECO:0000259" key="2">
    <source>
        <dbReference type="Pfam" id="PF05486"/>
    </source>
</evidence>
<evidence type="ECO:0000313" key="3">
    <source>
        <dbReference type="EMBL" id="CXH89818.1"/>
    </source>
</evidence>
<dbReference type="Gene3D" id="3.30.720.10">
    <property type="entry name" value="Signal recognition particle alu RNA binding heterodimer, srp9/1"/>
    <property type="match status" value="1"/>
</dbReference>
<dbReference type="Proteomes" id="UP000516480">
    <property type="component" value="Chromosome 2"/>
</dbReference>
<dbReference type="SUPFAM" id="SSF54762">
    <property type="entry name" value="Signal recognition particle alu RNA binding heterodimer, SRP9/14"/>
    <property type="match status" value="1"/>
</dbReference>
<dbReference type="VEuPathDB" id="PlasmoDB:PBANKA_0213100"/>
<evidence type="ECO:0000313" key="6">
    <source>
        <dbReference type="EMBL" id="SCM17077.1"/>
    </source>
</evidence>
<feature type="region of interest" description="Disordered" evidence="1">
    <location>
        <begin position="91"/>
        <end position="111"/>
    </location>
</feature>
<dbReference type="EMBL" id="LT614628">
    <property type="protein sequence ID" value="SCN21984.1"/>
    <property type="molecule type" value="Genomic_DNA"/>
</dbReference>
<evidence type="ECO:0000256" key="1">
    <source>
        <dbReference type="SAM" id="MobiDB-lite"/>
    </source>
</evidence>
<dbReference type="GO" id="GO:0008312">
    <property type="term" value="F:7S RNA binding"/>
    <property type="evidence" value="ECO:0007669"/>
    <property type="project" value="InterPro"/>
</dbReference>
<dbReference type="Proteomes" id="UP000220214">
    <property type="component" value="Chromosome 2"/>
</dbReference>
<dbReference type="EMBL" id="LT608266">
    <property type="protein sequence ID" value="SCM17077.1"/>
    <property type="molecule type" value="Genomic_DNA"/>
</dbReference>
<organism evidence="3 8">
    <name type="scientific">Plasmodium berghei</name>
    <dbReference type="NCBI Taxonomy" id="5821"/>
    <lineage>
        <taxon>Eukaryota</taxon>
        <taxon>Sar</taxon>
        <taxon>Alveolata</taxon>
        <taxon>Apicomplexa</taxon>
        <taxon>Aconoidasida</taxon>
        <taxon>Haemosporida</taxon>
        <taxon>Plasmodiidae</taxon>
        <taxon>Plasmodium</taxon>
        <taxon>Plasmodium (Vinckeia)</taxon>
    </lineage>
</organism>
<protein>
    <submittedName>
        <fullName evidence="3">Signal recognition particle subunit SRP9, putative</fullName>
    </submittedName>
</protein>
<dbReference type="GO" id="GO:0005786">
    <property type="term" value="C:signal recognition particle, endoplasmic reticulum targeting"/>
    <property type="evidence" value="ECO:0007669"/>
    <property type="project" value="TreeGrafter"/>
</dbReference>
<dbReference type="AlphaFoldDB" id="A0A0Y9TRR9"/>
<reference evidence="3 8" key="1">
    <citation type="submission" date="2016-02" db="EMBL/GenBank/DDBJ databases">
        <authorList>
            <consortium name="Pathogen Informatics"/>
        </authorList>
    </citation>
    <scope>NUCLEOTIDE SEQUENCE [LARGE SCALE GENOMIC DNA]</scope>
    <source>
        <strain evidence="3 8">K173</strain>
        <strain evidence="4 12">NK65 ny</strain>
        <strain evidence="7 11">NK65e</strain>
        <strain evidence="5 9">SP11 Antwerpcl1</strain>
        <strain evidence="6 10">SP11 RLL</strain>
    </source>
</reference>
<evidence type="ECO:0000313" key="12">
    <source>
        <dbReference type="Proteomes" id="UP000516480"/>
    </source>
</evidence>
<dbReference type="Proteomes" id="UP000219974">
    <property type="component" value="Chromosome 2"/>
</dbReference>
<dbReference type="PANTHER" id="PTHR12834:SF12">
    <property type="entry name" value="SIGNAL RECOGNITION PARTICLE 9 KDA PROTEIN"/>
    <property type="match status" value="1"/>
</dbReference>
<evidence type="ECO:0000313" key="11">
    <source>
        <dbReference type="Proteomes" id="UP000220214"/>
    </source>
</evidence>
<evidence type="ECO:0000313" key="10">
    <source>
        <dbReference type="Proteomes" id="UP000219974"/>
    </source>
</evidence>
<accession>A0A0Y9TRR9</accession>
<proteinExistence type="predicted"/>
<dbReference type="Proteomes" id="UP000219860">
    <property type="component" value="Chromosome 2"/>
</dbReference>
<evidence type="ECO:0000313" key="5">
    <source>
        <dbReference type="EMBL" id="SCM15282.1"/>
    </source>
</evidence>
<name>A0A0Y9TRR9_PLABE</name>
<dbReference type="EMBL" id="LT608250">
    <property type="protein sequence ID" value="SCM15282.1"/>
    <property type="molecule type" value="Genomic_DNA"/>
</dbReference>
<dbReference type="InterPro" id="IPR039914">
    <property type="entry name" value="SRP9-like"/>
</dbReference>
<dbReference type="Proteomes" id="UP000069549">
    <property type="component" value="Chromosome 2"/>
</dbReference>
<dbReference type="Pfam" id="PF05486">
    <property type="entry name" value="SRP9-21"/>
    <property type="match status" value="1"/>
</dbReference>
<evidence type="ECO:0000313" key="4">
    <source>
        <dbReference type="EMBL" id="SCL90371.1"/>
    </source>
</evidence>
<evidence type="ECO:0000313" key="8">
    <source>
        <dbReference type="Proteomes" id="UP000069549"/>
    </source>
</evidence>
<evidence type="ECO:0000313" key="9">
    <source>
        <dbReference type="Proteomes" id="UP000219860"/>
    </source>
</evidence>
<dbReference type="OrthoDB" id="360923at2759"/>
<dbReference type="EMBL" id="LT160022">
    <property type="protein sequence ID" value="CXH89818.1"/>
    <property type="molecule type" value="Genomic_DNA"/>
</dbReference>
<sequence>MYCEETRKYKTLVYAISWNDFIQATRKIVSDSPDKTRYVIKLHKPTDEIILKVTDNNNTIMHRLSKTGNMKKLEEFNSLFLTWGTSENPNEPFPLKMNNKGATEQRMKKVK</sequence>